<feature type="non-terminal residue" evidence="1">
    <location>
        <position position="73"/>
    </location>
</feature>
<evidence type="ECO:0000313" key="2">
    <source>
        <dbReference type="Proteomes" id="UP000232688"/>
    </source>
</evidence>
<dbReference type="EMBL" id="LLXH01008875">
    <property type="protein sequence ID" value="PKC50862.1"/>
    <property type="molecule type" value="Genomic_DNA"/>
</dbReference>
<dbReference type="VEuPathDB" id="FungiDB:RhiirA1_485154"/>
<protein>
    <submittedName>
        <fullName evidence="1">Uncharacterized protein</fullName>
    </submittedName>
</protein>
<gene>
    <name evidence="1" type="ORF">RhiirA1_485154</name>
</gene>
<feature type="non-terminal residue" evidence="1">
    <location>
        <position position="1"/>
    </location>
</feature>
<proteinExistence type="predicted"/>
<sequence length="73" mass="8366">AFLPKLVETIGDIKDGMGYTEPLFSGLQVEVWMSEEEEKLGVDEERTSSLEALYEDIYFNTLDYFDHLGNKQA</sequence>
<organism evidence="1 2">
    <name type="scientific">Rhizophagus irregularis</name>
    <dbReference type="NCBI Taxonomy" id="588596"/>
    <lineage>
        <taxon>Eukaryota</taxon>
        <taxon>Fungi</taxon>
        <taxon>Fungi incertae sedis</taxon>
        <taxon>Mucoromycota</taxon>
        <taxon>Glomeromycotina</taxon>
        <taxon>Glomeromycetes</taxon>
        <taxon>Glomerales</taxon>
        <taxon>Glomeraceae</taxon>
        <taxon>Rhizophagus</taxon>
    </lineage>
</organism>
<reference evidence="1 2" key="2">
    <citation type="submission" date="2017-10" db="EMBL/GenBank/DDBJ databases">
        <title>Genome analyses suggest a sexual origin of heterokaryosis in a supposedly ancient asexual fungus.</title>
        <authorList>
            <person name="Corradi N."/>
            <person name="Sedzielewska K."/>
            <person name="Noel J."/>
            <person name="Charron P."/>
            <person name="Farinelli L."/>
            <person name="Marton T."/>
            <person name="Kruger M."/>
            <person name="Pelin A."/>
            <person name="Brachmann A."/>
            <person name="Corradi N."/>
        </authorList>
    </citation>
    <scope>NUCLEOTIDE SEQUENCE [LARGE SCALE GENOMIC DNA]</scope>
    <source>
        <strain evidence="1 2">A1</strain>
    </source>
</reference>
<dbReference type="AlphaFoldDB" id="A0A2N0QIJ2"/>
<comment type="caution">
    <text evidence="1">The sequence shown here is derived from an EMBL/GenBank/DDBJ whole genome shotgun (WGS) entry which is preliminary data.</text>
</comment>
<dbReference type="Proteomes" id="UP000232688">
    <property type="component" value="Unassembled WGS sequence"/>
</dbReference>
<evidence type="ECO:0000313" key="1">
    <source>
        <dbReference type="EMBL" id="PKC50862.1"/>
    </source>
</evidence>
<name>A0A2N0QIJ2_9GLOM</name>
<accession>A0A2N0QIJ2</accession>
<reference evidence="1 2" key="1">
    <citation type="submission" date="2017-10" db="EMBL/GenBank/DDBJ databases">
        <title>Extensive intraspecific genome diversity in a model arbuscular mycorrhizal fungus.</title>
        <authorList>
            <person name="Chen E.C.H."/>
            <person name="Morin E."/>
            <person name="Baudet D."/>
            <person name="Noel J."/>
            <person name="Ndikumana S."/>
            <person name="Charron P."/>
            <person name="St-Onge C."/>
            <person name="Giorgi J."/>
            <person name="Grigoriev I.V."/>
            <person name="Roux C."/>
            <person name="Martin F.M."/>
            <person name="Corradi N."/>
        </authorList>
    </citation>
    <scope>NUCLEOTIDE SEQUENCE [LARGE SCALE GENOMIC DNA]</scope>
    <source>
        <strain evidence="1 2">A1</strain>
    </source>
</reference>